<keyword evidence="4 6" id="KW-0520">NAD</keyword>
<dbReference type="EMBL" id="JBHRSD010000006">
    <property type="protein sequence ID" value="MFC3031548.1"/>
    <property type="molecule type" value="Genomic_DNA"/>
</dbReference>
<dbReference type="InterPro" id="IPR023048">
    <property type="entry name" value="NADH:quinone_OxRdtase_FMN_depd"/>
</dbReference>
<proteinExistence type="inferred from homology"/>
<dbReference type="EC" id="1.6.5.-" evidence="6"/>
<comment type="cofactor">
    <cofactor evidence="6">
        <name>FMN</name>
        <dbReference type="ChEBI" id="CHEBI:58210"/>
    </cofactor>
    <text evidence="6">Binds 1 FMN per subunit.</text>
</comment>
<evidence type="ECO:0000313" key="8">
    <source>
        <dbReference type="EMBL" id="MFC3031548.1"/>
    </source>
</evidence>
<dbReference type="EC" id="1.7.1.17" evidence="6"/>
<evidence type="ECO:0000256" key="6">
    <source>
        <dbReference type="HAMAP-Rule" id="MF_01216"/>
    </source>
</evidence>
<feature type="binding site" evidence="6">
    <location>
        <begin position="23"/>
        <end position="25"/>
    </location>
    <ligand>
        <name>FMN</name>
        <dbReference type="ChEBI" id="CHEBI:58210"/>
    </ligand>
</feature>
<dbReference type="InterPro" id="IPR029039">
    <property type="entry name" value="Flavoprotein-like_sf"/>
</dbReference>
<dbReference type="Proteomes" id="UP001595453">
    <property type="component" value="Unassembled WGS sequence"/>
</dbReference>
<keyword evidence="3 6" id="KW-0560">Oxidoreductase</keyword>
<comment type="caution">
    <text evidence="8">The sequence shown here is derived from an EMBL/GenBank/DDBJ whole genome shotgun (WGS) entry which is preliminary data.</text>
</comment>
<dbReference type="PANTHER" id="PTHR43741">
    <property type="entry name" value="FMN-DEPENDENT NADH-AZOREDUCTASE 1"/>
    <property type="match status" value="1"/>
</dbReference>
<dbReference type="InterPro" id="IPR003680">
    <property type="entry name" value="Flavodoxin_fold"/>
</dbReference>
<evidence type="ECO:0000256" key="3">
    <source>
        <dbReference type="ARBA" id="ARBA00023002"/>
    </source>
</evidence>
<dbReference type="RefSeq" id="WP_377120882.1">
    <property type="nucleotide sequence ID" value="NZ_JBHRSD010000006.1"/>
</dbReference>
<comment type="function">
    <text evidence="6">Also exhibits azoreductase activity. Catalyzes the reductive cleavage of the azo bond in aromatic azo compounds to the corresponding amines.</text>
</comment>
<comment type="catalytic activity">
    <reaction evidence="5">
        <text>N,N-dimethyl-1,4-phenylenediamine + anthranilate + 2 NAD(+) = 2-(4-dimethylaminophenyl)diazenylbenzoate + 2 NADH + 2 H(+)</text>
        <dbReference type="Rhea" id="RHEA:55872"/>
        <dbReference type="ChEBI" id="CHEBI:15378"/>
        <dbReference type="ChEBI" id="CHEBI:15783"/>
        <dbReference type="ChEBI" id="CHEBI:16567"/>
        <dbReference type="ChEBI" id="CHEBI:57540"/>
        <dbReference type="ChEBI" id="CHEBI:57945"/>
        <dbReference type="ChEBI" id="CHEBI:71579"/>
        <dbReference type="EC" id="1.7.1.17"/>
    </reaction>
    <physiologicalReaction direction="right-to-left" evidence="5">
        <dbReference type="Rhea" id="RHEA:55874"/>
    </physiologicalReaction>
</comment>
<gene>
    <name evidence="6" type="primary">azoR</name>
    <name evidence="8" type="ORF">ACFOEE_03295</name>
</gene>
<dbReference type="Pfam" id="PF02525">
    <property type="entry name" value="Flavodoxin_2"/>
    <property type="match status" value="1"/>
</dbReference>
<dbReference type="InterPro" id="IPR050104">
    <property type="entry name" value="FMN-dep_NADH:Q_OxRdtase_AzoR1"/>
</dbReference>
<comment type="subunit">
    <text evidence="6">Homodimer.</text>
</comment>
<keyword evidence="9" id="KW-1185">Reference proteome</keyword>
<sequence>MKNILHIDASARKADREIAAHNSISRQLGQKFITRWMSLSHQTKVCYRDLYQEPIPFIDADWIAAVFAKPAPSETQQQHLDLSDRLIAEVAAADLIVITTPMYNYGMPAILKAWFDQVIRVNKTFSFDLARGDYPLEPILTGKTLVLLTSSGEFGFAEGLERAQLDHLVPHIKLLSRYLGVADFYVVRSEYQEFADARHQHSRAQAEQQAVQLAEQLASIANLT</sequence>
<comment type="similarity">
    <text evidence="6">Belongs to the azoreductase type 1 family.</text>
</comment>
<evidence type="ECO:0000256" key="1">
    <source>
        <dbReference type="ARBA" id="ARBA00022630"/>
    </source>
</evidence>
<keyword evidence="1 6" id="KW-0285">Flavoprotein</keyword>
<comment type="catalytic activity">
    <reaction evidence="6">
        <text>2 a quinone + NADH + H(+) = 2 a 1,4-benzosemiquinone + NAD(+)</text>
        <dbReference type="Rhea" id="RHEA:65952"/>
        <dbReference type="ChEBI" id="CHEBI:15378"/>
        <dbReference type="ChEBI" id="CHEBI:57540"/>
        <dbReference type="ChEBI" id="CHEBI:57945"/>
        <dbReference type="ChEBI" id="CHEBI:132124"/>
        <dbReference type="ChEBI" id="CHEBI:134225"/>
    </reaction>
</comment>
<dbReference type="PANTHER" id="PTHR43741:SF2">
    <property type="entry name" value="FMN-DEPENDENT NADH:QUINONE OXIDOREDUCTASE"/>
    <property type="match status" value="1"/>
</dbReference>
<dbReference type="HAMAP" id="MF_01216">
    <property type="entry name" value="Azoreductase_type1"/>
    <property type="match status" value="1"/>
</dbReference>
<organism evidence="8 9">
    <name type="scientific">Pseudoalteromonas fenneropenaei</name>
    <dbReference type="NCBI Taxonomy" id="1737459"/>
    <lineage>
        <taxon>Bacteria</taxon>
        <taxon>Pseudomonadati</taxon>
        <taxon>Pseudomonadota</taxon>
        <taxon>Gammaproteobacteria</taxon>
        <taxon>Alteromonadales</taxon>
        <taxon>Pseudoalteromonadaceae</taxon>
        <taxon>Pseudoalteromonas</taxon>
    </lineage>
</organism>
<comment type="function">
    <text evidence="6">Quinone reductase that provides resistance to thiol-specific stress caused by electrophilic quinones.</text>
</comment>
<reference evidence="9" key="1">
    <citation type="journal article" date="2019" name="Int. J. Syst. Evol. Microbiol.">
        <title>The Global Catalogue of Microorganisms (GCM) 10K type strain sequencing project: providing services to taxonomists for standard genome sequencing and annotation.</title>
        <authorList>
            <consortium name="The Broad Institute Genomics Platform"/>
            <consortium name="The Broad Institute Genome Sequencing Center for Infectious Disease"/>
            <person name="Wu L."/>
            <person name="Ma J."/>
        </authorList>
    </citation>
    <scope>NUCLEOTIDE SEQUENCE [LARGE SCALE GENOMIC DNA]</scope>
    <source>
        <strain evidence="9">KCTC 42730</strain>
    </source>
</reference>
<evidence type="ECO:0000256" key="5">
    <source>
        <dbReference type="ARBA" id="ARBA00048542"/>
    </source>
</evidence>
<name>A0ABV7CG18_9GAMM</name>
<evidence type="ECO:0000256" key="4">
    <source>
        <dbReference type="ARBA" id="ARBA00023027"/>
    </source>
</evidence>
<keyword evidence="2 6" id="KW-0288">FMN</keyword>
<evidence type="ECO:0000313" key="9">
    <source>
        <dbReference type="Proteomes" id="UP001595453"/>
    </source>
</evidence>
<dbReference type="Gene3D" id="3.40.50.360">
    <property type="match status" value="1"/>
</dbReference>
<protein>
    <recommendedName>
        <fullName evidence="6">FMN dependent NADH:quinone oxidoreductase</fullName>
        <ecNumber evidence="6">1.6.5.-</ecNumber>
    </recommendedName>
    <alternativeName>
        <fullName evidence="6">Azo-dye reductase</fullName>
    </alternativeName>
    <alternativeName>
        <fullName evidence="6">FMN-dependent NADH-azo compound oxidoreductase</fullName>
    </alternativeName>
    <alternativeName>
        <fullName evidence="6">FMN-dependent NADH-azoreductase</fullName>
        <ecNumber evidence="6">1.7.1.17</ecNumber>
    </alternativeName>
</protein>
<feature type="domain" description="Flavodoxin-like fold" evidence="7">
    <location>
        <begin position="2"/>
        <end position="211"/>
    </location>
</feature>
<dbReference type="SUPFAM" id="SSF52218">
    <property type="entry name" value="Flavoproteins"/>
    <property type="match status" value="1"/>
</dbReference>
<evidence type="ECO:0000259" key="7">
    <source>
        <dbReference type="Pfam" id="PF02525"/>
    </source>
</evidence>
<accession>A0ABV7CG18</accession>
<feature type="binding site" evidence="6">
    <location>
        <position position="10"/>
    </location>
    <ligand>
        <name>FMN</name>
        <dbReference type="ChEBI" id="CHEBI:58210"/>
    </ligand>
</feature>
<comment type="caution">
    <text evidence="6">Lacks conserved residue(s) required for the propagation of feature annotation.</text>
</comment>
<evidence type="ECO:0000256" key="2">
    <source>
        <dbReference type="ARBA" id="ARBA00022643"/>
    </source>
</evidence>